<dbReference type="PROSITE" id="PS51105">
    <property type="entry name" value="PTS_EIIC_TYPE_3"/>
    <property type="match status" value="1"/>
</dbReference>
<feature type="transmembrane region" description="Helical" evidence="9">
    <location>
        <begin position="110"/>
        <end position="131"/>
    </location>
</feature>
<comment type="subcellular location">
    <subcellularLocation>
        <location evidence="1">Cell membrane</location>
        <topology evidence="1">Multi-pass membrane protein</topology>
    </subcellularLocation>
</comment>
<dbReference type="GO" id="GO:0008982">
    <property type="term" value="F:protein-N(PI)-phosphohistidine-sugar phosphotransferase activity"/>
    <property type="evidence" value="ECO:0007669"/>
    <property type="project" value="UniProtKB-UniRule"/>
</dbReference>
<keyword evidence="5 9" id="KW-0812">Transmembrane</keyword>
<evidence type="ECO:0000256" key="3">
    <source>
        <dbReference type="ARBA" id="ARBA00022475"/>
    </source>
</evidence>
<dbReference type="InterPro" id="IPR051088">
    <property type="entry name" value="PTS_Sugar-EIIC/EIIB"/>
</dbReference>
<feature type="transmembrane region" description="Helical" evidence="9">
    <location>
        <begin position="31"/>
        <end position="53"/>
    </location>
</feature>
<evidence type="ECO:0000256" key="7">
    <source>
        <dbReference type="ARBA" id="ARBA00023136"/>
    </source>
</evidence>
<comment type="function">
    <text evidence="8">The phosphoenolpyruvate-dependent sugar phosphotransferase system (PTS), a major carbohydrate active -transport system, catalyzes the phosphorylation of incoming sugar substrates concomitant with their translocation across the cell membrane.</text>
</comment>
<gene>
    <name evidence="11" type="ORF">BHY_1075</name>
</gene>
<dbReference type="AlphaFoldDB" id="W5SFX0"/>
<feature type="transmembrane region" description="Helical" evidence="9">
    <location>
        <begin position="235"/>
        <end position="256"/>
    </location>
</feature>
<evidence type="ECO:0000256" key="4">
    <source>
        <dbReference type="ARBA" id="ARBA00022597"/>
    </source>
</evidence>
<feature type="transmembrane region" description="Helical" evidence="9">
    <location>
        <begin position="301"/>
        <end position="320"/>
    </location>
</feature>
<evidence type="ECO:0000256" key="9">
    <source>
        <dbReference type="SAM" id="Phobius"/>
    </source>
</evidence>
<evidence type="ECO:0000259" key="10">
    <source>
        <dbReference type="PROSITE" id="PS51105"/>
    </source>
</evidence>
<evidence type="ECO:0000256" key="5">
    <source>
        <dbReference type="ARBA" id="ARBA00022692"/>
    </source>
</evidence>
<dbReference type="RefSeq" id="WP_025400322.1">
    <property type="nucleotide sequence ID" value="NZ_CP004154.1"/>
</dbReference>
<geneLocation type="plasmid" evidence="11">
    <name>unnamed</name>
</geneLocation>
<keyword evidence="7 8" id="KW-0472">Membrane</keyword>
<dbReference type="NCBIfam" id="TIGR00359">
    <property type="entry name" value="cello_pts_IIC"/>
    <property type="match status" value="1"/>
</dbReference>
<keyword evidence="3 8" id="KW-1003">Cell membrane</keyword>
<dbReference type="HOGENOM" id="CLU_029688_1_0_12"/>
<organism evidence="11">
    <name type="scientific">Borrelia nietonii YOR</name>
    <dbReference type="NCBI Taxonomy" id="1293576"/>
    <lineage>
        <taxon>Bacteria</taxon>
        <taxon>Pseudomonadati</taxon>
        <taxon>Spirochaetota</taxon>
        <taxon>Spirochaetia</taxon>
        <taxon>Spirochaetales</taxon>
        <taxon>Borreliaceae</taxon>
        <taxon>Borrelia</taxon>
        <taxon>Borrelia nietonii</taxon>
    </lineage>
</organism>
<dbReference type="PANTHER" id="PTHR33989">
    <property type="match status" value="1"/>
</dbReference>
<reference evidence="11" key="1">
    <citation type="submission" date="2013-02" db="EMBL/GenBank/DDBJ databases">
        <title>Comparative genomics of Borrelia species.</title>
        <authorList>
            <person name="Schwan T.G."/>
            <person name="Raffel S.J."/>
            <person name="Porcella S.F."/>
        </authorList>
    </citation>
    <scope>NUCLEOTIDE SEQUENCE</scope>
    <source>
        <strain evidence="11">YOR</strain>
        <plasmid evidence="11">unnamed</plasmid>
    </source>
</reference>
<keyword evidence="6 9" id="KW-1133">Transmembrane helix</keyword>
<accession>W5SFX0</accession>
<evidence type="ECO:0000256" key="6">
    <source>
        <dbReference type="ARBA" id="ARBA00022989"/>
    </source>
</evidence>
<dbReference type="GO" id="GO:0005886">
    <property type="term" value="C:plasma membrane"/>
    <property type="evidence" value="ECO:0007669"/>
    <property type="project" value="UniProtKB-SubCell"/>
</dbReference>
<dbReference type="GO" id="GO:0009401">
    <property type="term" value="P:phosphoenolpyruvate-dependent sugar phosphotransferase system"/>
    <property type="evidence" value="ECO:0007669"/>
    <property type="project" value="InterPro"/>
</dbReference>
<dbReference type="InterPro" id="IPR004796">
    <property type="entry name" value="PTS_IIC_cello"/>
</dbReference>
<dbReference type="PANTHER" id="PTHR33989:SF4">
    <property type="entry name" value="PTS SYSTEM N,N'-DIACETYLCHITOBIOSE-SPECIFIC EIIC COMPONENT"/>
    <property type="match status" value="1"/>
</dbReference>
<feature type="transmembrane region" description="Helical" evidence="9">
    <location>
        <begin position="79"/>
        <end position="98"/>
    </location>
</feature>
<sequence length="456" mass="49854">MNFQKFIENKLMPIASKTASNKYLSAIKDGFIASMPFLIVGSFVLLLVNLPLVDPNNFLYQQWYVDLMSKYKANLIQPFYVSMGIMTIFVSFGIGYSLSNSHKINGITGGLLSLFTFLILCGQSDQIPYGGDVPKWAILPGASFPIIDARYLGAQGIFTGIIVAILSVELYRFLVNRKIIIKLPESVPPAVARSFEALIPVILLTIIAQTINIAVQSTTGTLLPEIMMHIFRPMLNISDSLFGSLMIVFIIHIFWFCGIHGGALVSVFLSPISLTNLEINARALSNNLPLPHILSGGFLDVFVHIGGSGTTLGLTIAMIMSKVPHLRNIGKIALAPGIFNINEPIIFGAPIVLNPILGIPFILVPLINTTIAYSLTNFGVIERVSTLMPWTTPAALAAFISTGLDPKALILSLCSLALSVLLYLPFLKAYEKVLLRQEKTHNKKITANKKIIINIK</sequence>
<evidence type="ECO:0000256" key="2">
    <source>
        <dbReference type="ARBA" id="ARBA00022448"/>
    </source>
</evidence>
<name>W5SFX0_9SPIR</name>
<dbReference type="NCBIfam" id="TIGR00410">
    <property type="entry name" value="lacE"/>
    <property type="match status" value="1"/>
</dbReference>
<feature type="transmembrane region" description="Helical" evidence="9">
    <location>
        <begin position="410"/>
        <end position="430"/>
    </location>
</feature>
<dbReference type="InterPro" id="IPR004501">
    <property type="entry name" value="PTS_EIIC_3"/>
</dbReference>
<evidence type="ECO:0000256" key="8">
    <source>
        <dbReference type="PIRNR" id="PIRNR006351"/>
    </source>
</evidence>
<dbReference type="EMBL" id="CP004154">
    <property type="protein sequence ID" value="AHH04026.1"/>
    <property type="molecule type" value="Genomic_DNA"/>
</dbReference>
<evidence type="ECO:0000313" key="11">
    <source>
        <dbReference type="EMBL" id="AHH04026.1"/>
    </source>
</evidence>
<dbReference type="Pfam" id="PF02378">
    <property type="entry name" value="PTS_EIIC"/>
    <property type="match status" value="1"/>
</dbReference>
<dbReference type="PIRSF" id="PIRSF006351">
    <property type="entry name" value="PTS_EIIC-Cellobiose"/>
    <property type="match status" value="1"/>
</dbReference>
<keyword evidence="4 8" id="KW-0762">Sugar transport</keyword>
<dbReference type="InterPro" id="IPR003352">
    <property type="entry name" value="PTS_EIIC"/>
</dbReference>
<feature type="transmembrane region" description="Helical" evidence="9">
    <location>
        <begin position="151"/>
        <end position="174"/>
    </location>
</feature>
<keyword evidence="2 8" id="KW-0813">Transport</keyword>
<keyword evidence="11" id="KW-0614">Plasmid</keyword>
<proteinExistence type="predicted"/>
<protein>
    <recommendedName>
        <fullName evidence="8">Permease IIC component</fullName>
    </recommendedName>
</protein>
<evidence type="ECO:0000256" key="1">
    <source>
        <dbReference type="ARBA" id="ARBA00004651"/>
    </source>
</evidence>
<feature type="domain" description="PTS EIIC type-3" evidence="10">
    <location>
        <begin position="7"/>
        <end position="426"/>
    </location>
</feature>